<dbReference type="AlphaFoldDB" id="T1IAW2"/>
<name>T1IAW2_RHOPR</name>
<dbReference type="Proteomes" id="UP000015103">
    <property type="component" value="Unassembled WGS sequence"/>
</dbReference>
<dbReference type="EMBL" id="ACPB03000855">
    <property type="status" value="NOT_ANNOTATED_CDS"/>
    <property type="molecule type" value="Genomic_DNA"/>
</dbReference>
<sequence length="114" mass="13400">MILYVRAAALAVTVVVAVSTYLWTRAHSNRAHRERPLNVAPRFLFHQNDPRAEQSGNFSRFVYFQYHLVLKFVLLSKMAILSFVRYTYSHVIFINNNYCILNSNQSQSNRKPKY</sequence>
<dbReference type="VEuPathDB" id="VectorBase:RPRC013433"/>
<organism evidence="1 2">
    <name type="scientific">Rhodnius prolixus</name>
    <name type="common">Triatomid bug</name>
    <dbReference type="NCBI Taxonomy" id="13249"/>
    <lineage>
        <taxon>Eukaryota</taxon>
        <taxon>Metazoa</taxon>
        <taxon>Ecdysozoa</taxon>
        <taxon>Arthropoda</taxon>
        <taxon>Hexapoda</taxon>
        <taxon>Insecta</taxon>
        <taxon>Pterygota</taxon>
        <taxon>Neoptera</taxon>
        <taxon>Paraneoptera</taxon>
        <taxon>Hemiptera</taxon>
        <taxon>Heteroptera</taxon>
        <taxon>Panheteroptera</taxon>
        <taxon>Cimicomorpha</taxon>
        <taxon>Reduviidae</taxon>
        <taxon>Triatominae</taxon>
        <taxon>Rhodnius</taxon>
    </lineage>
</organism>
<dbReference type="HOGENOM" id="CLU_2124118_0_0_1"/>
<accession>T1IAW2</accession>
<dbReference type="InParanoid" id="T1IAW2"/>
<dbReference type="EnsemblMetazoa" id="RPRC013433-RA">
    <property type="protein sequence ID" value="RPRC013433-PA"/>
    <property type="gene ID" value="RPRC013433"/>
</dbReference>
<proteinExistence type="predicted"/>
<evidence type="ECO:0000313" key="1">
    <source>
        <dbReference type="EnsemblMetazoa" id="RPRC013433-PA"/>
    </source>
</evidence>
<reference evidence="1" key="1">
    <citation type="submission" date="2015-05" db="UniProtKB">
        <authorList>
            <consortium name="EnsemblMetazoa"/>
        </authorList>
    </citation>
    <scope>IDENTIFICATION</scope>
</reference>
<protein>
    <submittedName>
        <fullName evidence="1">Uncharacterized protein</fullName>
    </submittedName>
</protein>
<keyword evidence="2" id="KW-1185">Reference proteome</keyword>
<evidence type="ECO:0000313" key="2">
    <source>
        <dbReference type="Proteomes" id="UP000015103"/>
    </source>
</evidence>